<dbReference type="Pfam" id="PF10602">
    <property type="entry name" value="RPN7"/>
    <property type="match status" value="1"/>
</dbReference>
<name>A0A316U417_9BASI</name>
<gene>
    <name evidence="5" type="ORF">BCV69DRAFT_260612</name>
</gene>
<feature type="domain" description="PCI" evidence="4">
    <location>
        <begin position="197"/>
        <end position="370"/>
    </location>
</feature>
<dbReference type="OrthoDB" id="1452at2759"/>
<dbReference type="InterPro" id="IPR000717">
    <property type="entry name" value="PCI_dom"/>
</dbReference>
<dbReference type="Pfam" id="PF01399">
    <property type="entry name" value="PCI"/>
    <property type="match status" value="1"/>
</dbReference>
<dbReference type="PANTHER" id="PTHR14145:SF1">
    <property type="entry name" value="26S PROTEASOME NON-ATPASE REGULATORY SUBUNIT 6"/>
    <property type="match status" value="1"/>
</dbReference>
<dbReference type="GO" id="GO:0043161">
    <property type="term" value="P:proteasome-mediated ubiquitin-dependent protein catabolic process"/>
    <property type="evidence" value="ECO:0007669"/>
    <property type="project" value="TreeGrafter"/>
</dbReference>
<dbReference type="EMBL" id="KZ819329">
    <property type="protein sequence ID" value="PWN19910.1"/>
    <property type="molecule type" value="Genomic_DNA"/>
</dbReference>
<dbReference type="PROSITE" id="PS50250">
    <property type="entry name" value="PCI"/>
    <property type="match status" value="1"/>
</dbReference>
<dbReference type="InterPro" id="IPR019585">
    <property type="entry name" value="Rpn7/CSN1"/>
</dbReference>
<organism evidence="5 6">
    <name type="scientific">Pseudomicrostroma glucosiphilum</name>
    <dbReference type="NCBI Taxonomy" id="1684307"/>
    <lineage>
        <taxon>Eukaryota</taxon>
        <taxon>Fungi</taxon>
        <taxon>Dikarya</taxon>
        <taxon>Basidiomycota</taxon>
        <taxon>Ustilaginomycotina</taxon>
        <taxon>Exobasidiomycetes</taxon>
        <taxon>Microstromatales</taxon>
        <taxon>Microstromatales incertae sedis</taxon>
        <taxon>Pseudomicrostroma</taxon>
    </lineage>
</organism>
<dbReference type="SUPFAM" id="SSF46785">
    <property type="entry name" value="Winged helix' DNA-binding domain"/>
    <property type="match status" value="1"/>
</dbReference>
<evidence type="ECO:0000313" key="5">
    <source>
        <dbReference type="EMBL" id="PWN19910.1"/>
    </source>
</evidence>
<evidence type="ECO:0000256" key="1">
    <source>
        <dbReference type="ARBA" id="ARBA00022942"/>
    </source>
</evidence>
<dbReference type="PANTHER" id="PTHR14145">
    <property type="entry name" value="26S PROTESOME SUBUNIT 6"/>
    <property type="match status" value="1"/>
</dbReference>
<dbReference type="InterPro" id="IPR045135">
    <property type="entry name" value="Rpn7_N"/>
</dbReference>
<reference evidence="5 6" key="1">
    <citation type="journal article" date="2018" name="Mol. Biol. Evol.">
        <title>Broad Genomic Sampling Reveals a Smut Pathogenic Ancestry of the Fungal Clade Ustilaginomycotina.</title>
        <authorList>
            <person name="Kijpornyongpan T."/>
            <person name="Mondo S.J."/>
            <person name="Barry K."/>
            <person name="Sandor L."/>
            <person name="Lee J."/>
            <person name="Lipzen A."/>
            <person name="Pangilinan J."/>
            <person name="LaButti K."/>
            <person name="Hainaut M."/>
            <person name="Henrissat B."/>
            <person name="Grigoriev I.V."/>
            <person name="Spatafora J.W."/>
            <person name="Aime M.C."/>
        </authorList>
    </citation>
    <scope>NUCLEOTIDE SEQUENCE [LARGE SCALE GENOMIC DNA]</scope>
    <source>
        <strain evidence="5 6">MCA 4718</strain>
    </source>
</reference>
<dbReference type="Proteomes" id="UP000245942">
    <property type="component" value="Unassembled WGS sequence"/>
</dbReference>
<dbReference type="InterPro" id="IPR036390">
    <property type="entry name" value="WH_DNA-bd_sf"/>
</dbReference>
<dbReference type="Gene3D" id="1.25.40.570">
    <property type="match status" value="1"/>
</dbReference>
<keyword evidence="1 5" id="KW-0647">Proteasome</keyword>
<protein>
    <submittedName>
        <fullName evidence="5">Putative RPN7-subunit of the regulatory particle of the proteasome</fullName>
    </submittedName>
</protein>
<accession>A0A316U417</accession>
<comment type="subunit">
    <text evidence="3">The 26S proteasome is composed of a core protease, known as the 20S proteasome, capped at one or both ends by the 19S regulatory complex (RC). The RC is composed of at least 18 different subunits in two subcomplexes, the base and the lid, which form the portions proximal and distal to the 20S proteolytic core, respectively. Component of the lid subcomplex of the 19S RC.</text>
</comment>
<dbReference type="RefSeq" id="XP_025347070.1">
    <property type="nucleotide sequence ID" value="XM_025490678.1"/>
</dbReference>
<dbReference type="GO" id="GO:0008541">
    <property type="term" value="C:proteasome regulatory particle, lid subcomplex"/>
    <property type="evidence" value="ECO:0007669"/>
    <property type="project" value="UniProtKB-ARBA"/>
</dbReference>
<evidence type="ECO:0000313" key="6">
    <source>
        <dbReference type="Proteomes" id="UP000245942"/>
    </source>
</evidence>
<evidence type="ECO:0000259" key="4">
    <source>
        <dbReference type="PROSITE" id="PS50250"/>
    </source>
</evidence>
<dbReference type="SMART" id="SM00088">
    <property type="entry name" value="PINT"/>
    <property type="match status" value="1"/>
</dbReference>
<comment type="function">
    <text evidence="2">Component of the 19S cap proteasome complex which acts as a regulatory subunit of the 26S proteasome, involved in the ATP-dependent degradation of ubiquitinated proteins.</text>
</comment>
<dbReference type="STRING" id="1684307.A0A316U417"/>
<dbReference type="GeneID" id="37012412"/>
<proteinExistence type="predicted"/>
<dbReference type="FunFam" id="1.25.40.570:FF:000005">
    <property type="entry name" value="26S proteasome regulatory subunit N7"/>
    <property type="match status" value="1"/>
</dbReference>
<keyword evidence="6" id="KW-1185">Reference proteome</keyword>
<dbReference type="AlphaFoldDB" id="A0A316U417"/>
<evidence type="ECO:0000256" key="3">
    <source>
        <dbReference type="ARBA" id="ARBA00093502"/>
    </source>
</evidence>
<sequence>MSDDTPLPIPDISVQQHLFTLLSSRATSAQQSTSRDAILAAVRKDKMTPYYSSLFTIPQVIESGLLKKDNALLKELQEANDADLKAFDEEEKKNQEEEGELEVTAVKRKRAVYFAQIGDKEKAMEALKALSSSPSVPVGSRIDMAMTQIRVGLFFGDAHATSQSIEQARILVEKGGDWDRRNRLKVYEGLHLLSIRDFKKGGQLFIDALPTFTATELVSFQDFVGLTVLSNLLRFGWAGQRAELRKKVIDSPEVLQVIDEMPNIKSLASSLYNAEYAQLFKSLAEVEQNQLLPSRLLHPHSQYFVREMRIIAYGQLLESYRSLTLESMARDFGVKKDFIDADLARFIATGRLTAVIDRVQGVVETRRPDSKNAQYARMIKEGDIVLSEFQLESTGGQAIDLKLKRLTCFASLPDPPLPLTDSLQKLSRTVL</sequence>
<evidence type="ECO:0000256" key="2">
    <source>
        <dbReference type="ARBA" id="ARBA00093435"/>
    </source>
</evidence>